<protein>
    <recommendedName>
        <fullName evidence="2">Ig-like domain-containing protein</fullName>
    </recommendedName>
</protein>
<dbReference type="InterPro" id="IPR007110">
    <property type="entry name" value="Ig-like_dom"/>
</dbReference>
<keyword evidence="4" id="KW-1185">Reference proteome</keyword>
<dbReference type="InterPro" id="IPR036179">
    <property type="entry name" value="Ig-like_dom_sf"/>
</dbReference>
<comment type="caution">
    <text evidence="3">The sequence shown here is derived from an EMBL/GenBank/DDBJ whole genome shotgun (WGS) entry which is preliminary data.</text>
</comment>
<feature type="region of interest" description="Disordered" evidence="1">
    <location>
        <begin position="26"/>
        <end position="52"/>
    </location>
</feature>
<organism evidence="3 4">
    <name type="scientific">Xylocopa violacea</name>
    <name type="common">Violet carpenter bee</name>
    <name type="synonym">Apis violacea</name>
    <dbReference type="NCBI Taxonomy" id="135666"/>
    <lineage>
        <taxon>Eukaryota</taxon>
        <taxon>Metazoa</taxon>
        <taxon>Ecdysozoa</taxon>
        <taxon>Arthropoda</taxon>
        <taxon>Hexapoda</taxon>
        <taxon>Insecta</taxon>
        <taxon>Pterygota</taxon>
        <taxon>Neoptera</taxon>
        <taxon>Endopterygota</taxon>
        <taxon>Hymenoptera</taxon>
        <taxon>Apocrita</taxon>
        <taxon>Aculeata</taxon>
        <taxon>Apoidea</taxon>
        <taxon>Anthophila</taxon>
        <taxon>Apidae</taxon>
        <taxon>Xylocopa</taxon>
        <taxon>Xylocopa</taxon>
    </lineage>
</organism>
<dbReference type="Proteomes" id="UP001642520">
    <property type="component" value="Unassembled WGS sequence"/>
</dbReference>
<accession>A0ABP1NAU7</accession>
<evidence type="ECO:0000256" key="1">
    <source>
        <dbReference type="SAM" id="MobiDB-lite"/>
    </source>
</evidence>
<reference evidence="3 4" key="1">
    <citation type="submission" date="2024-08" db="EMBL/GenBank/DDBJ databases">
        <authorList>
            <person name="Will J Nash"/>
            <person name="Angela Man"/>
            <person name="Seanna McTaggart"/>
            <person name="Kendall Baker"/>
            <person name="Tom Barker"/>
            <person name="Leah Catchpole"/>
            <person name="Alex Durrant"/>
            <person name="Karim Gharbi"/>
            <person name="Naomi Irish"/>
            <person name="Gemy Kaithakottil"/>
            <person name="Debby Ku"/>
            <person name="Aaliyah Providence"/>
            <person name="Felix Shaw"/>
            <person name="David Swarbreck"/>
            <person name="Chris Watkins"/>
            <person name="Ann M. McCartney"/>
            <person name="Giulio Formenti"/>
            <person name="Alice Mouton"/>
            <person name="Noel Vella"/>
            <person name="Bjorn M von Reumont"/>
            <person name="Adriana Vella"/>
            <person name="Wilfried Haerty"/>
        </authorList>
    </citation>
    <scope>NUCLEOTIDE SEQUENCE [LARGE SCALE GENOMIC DNA]</scope>
</reference>
<dbReference type="InterPro" id="IPR013783">
    <property type="entry name" value="Ig-like_fold"/>
</dbReference>
<dbReference type="Pfam" id="PF13927">
    <property type="entry name" value="Ig_3"/>
    <property type="match status" value="1"/>
</dbReference>
<evidence type="ECO:0000313" key="3">
    <source>
        <dbReference type="EMBL" id="CAL7936828.1"/>
    </source>
</evidence>
<dbReference type="InterPro" id="IPR003598">
    <property type="entry name" value="Ig_sub2"/>
</dbReference>
<dbReference type="PROSITE" id="PS50835">
    <property type="entry name" value="IG_LIKE"/>
    <property type="match status" value="1"/>
</dbReference>
<gene>
    <name evidence="3" type="ORF">XYLVIOL_LOCUS2403</name>
</gene>
<evidence type="ECO:0000259" key="2">
    <source>
        <dbReference type="PROSITE" id="PS50835"/>
    </source>
</evidence>
<sequence>MRTQLMCTTSQGDQPFNITWLMDDKPIQVRPGDGSSPSASSSSSSSAGSTAAVVETGNNIQISDYPPFSSILTINNVSARHSGNYTCQISNVAGLAEYSTSLSVAGWCLKRATTKIDIW</sequence>
<proteinExistence type="predicted"/>
<evidence type="ECO:0000313" key="4">
    <source>
        <dbReference type="Proteomes" id="UP001642520"/>
    </source>
</evidence>
<feature type="compositionally biased region" description="Low complexity" evidence="1">
    <location>
        <begin position="35"/>
        <end position="52"/>
    </location>
</feature>
<dbReference type="SMART" id="SM00408">
    <property type="entry name" value="IGc2"/>
    <property type="match status" value="1"/>
</dbReference>
<dbReference type="SUPFAM" id="SSF48726">
    <property type="entry name" value="Immunoglobulin"/>
    <property type="match status" value="1"/>
</dbReference>
<feature type="domain" description="Ig-like" evidence="2">
    <location>
        <begin position="1"/>
        <end position="103"/>
    </location>
</feature>
<dbReference type="Gene3D" id="2.60.40.10">
    <property type="entry name" value="Immunoglobulins"/>
    <property type="match status" value="1"/>
</dbReference>
<name>A0ABP1NAU7_XYLVO</name>
<dbReference type="EMBL" id="CAXAJV020001287">
    <property type="protein sequence ID" value="CAL7936828.1"/>
    <property type="molecule type" value="Genomic_DNA"/>
</dbReference>